<proteinExistence type="predicted"/>
<feature type="signal peptide" evidence="1">
    <location>
        <begin position="1"/>
        <end position="22"/>
    </location>
</feature>
<feature type="chain" id="PRO_5026345497" evidence="1">
    <location>
        <begin position="23"/>
        <end position="202"/>
    </location>
</feature>
<protein>
    <submittedName>
        <fullName evidence="2">Uncharacterized protein</fullName>
    </submittedName>
</protein>
<dbReference type="EMBL" id="VJMJ01000167">
    <property type="protein sequence ID" value="KAF0729127.1"/>
    <property type="molecule type" value="Genomic_DNA"/>
</dbReference>
<name>A0A6G0WP52_9STRA</name>
<dbReference type="Proteomes" id="UP000481153">
    <property type="component" value="Unassembled WGS sequence"/>
</dbReference>
<keyword evidence="1" id="KW-0732">Signal</keyword>
<evidence type="ECO:0000313" key="2">
    <source>
        <dbReference type="EMBL" id="KAF0729127.1"/>
    </source>
</evidence>
<comment type="caution">
    <text evidence="2">The sequence shown here is derived from an EMBL/GenBank/DDBJ whole genome shotgun (WGS) entry which is preliminary data.</text>
</comment>
<sequence length="202" mass="21171">MNSIAIFAALLVILLSAPLVHAANNIHDRFTHWTKHSGAVAAKRLGLLPPHAVNSSIALARFAAAAASTPTESVSLVEPSEFPPWFTISNKEQVALFQKAAKQGRVKAVATNDATESSKVYLTIASSSASTFAFIPPCADPLCIKPVAPTNSTDADPFVTVSDTDLTDFVNTSITSGAVQPALVDVQGESVLVLGFDAASYY</sequence>
<gene>
    <name evidence="2" type="ORF">Ae201684_013105</name>
</gene>
<reference evidence="2 3" key="1">
    <citation type="submission" date="2019-07" db="EMBL/GenBank/DDBJ databases">
        <title>Genomics analysis of Aphanomyces spp. identifies a new class of oomycete effector associated with host adaptation.</title>
        <authorList>
            <person name="Gaulin E."/>
        </authorList>
    </citation>
    <scope>NUCLEOTIDE SEQUENCE [LARGE SCALE GENOMIC DNA]</scope>
    <source>
        <strain evidence="2 3">ATCC 201684</strain>
    </source>
</reference>
<evidence type="ECO:0000256" key="1">
    <source>
        <dbReference type="SAM" id="SignalP"/>
    </source>
</evidence>
<dbReference type="AlphaFoldDB" id="A0A6G0WP52"/>
<accession>A0A6G0WP52</accession>
<keyword evidence="3" id="KW-1185">Reference proteome</keyword>
<dbReference type="VEuPathDB" id="FungiDB:AeMF1_012098"/>
<organism evidence="2 3">
    <name type="scientific">Aphanomyces euteiches</name>
    <dbReference type="NCBI Taxonomy" id="100861"/>
    <lineage>
        <taxon>Eukaryota</taxon>
        <taxon>Sar</taxon>
        <taxon>Stramenopiles</taxon>
        <taxon>Oomycota</taxon>
        <taxon>Saprolegniomycetes</taxon>
        <taxon>Saprolegniales</taxon>
        <taxon>Verrucalvaceae</taxon>
        <taxon>Aphanomyces</taxon>
    </lineage>
</organism>
<evidence type="ECO:0000313" key="3">
    <source>
        <dbReference type="Proteomes" id="UP000481153"/>
    </source>
</evidence>